<dbReference type="PROSITE" id="PS00092">
    <property type="entry name" value="N6_MTASE"/>
    <property type="match status" value="1"/>
</dbReference>
<feature type="domain" description="DNA methylase adenine-specific" evidence="11">
    <location>
        <begin position="208"/>
        <end position="487"/>
    </location>
</feature>
<dbReference type="CDD" id="cd17291">
    <property type="entry name" value="RMtype1_S_MgeORF438P-TRD-CR_like"/>
    <property type="match status" value="1"/>
</dbReference>
<evidence type="ECO:0000256" key="3">
    <source>
        <dbReference type="ARBA" id="ARBA00022603"/>
    </source>
</evidence>
<dbReference type="Gene3D" id="3.90.220.20">
    <property type="entry name" value="DNA methylase specificity domains"/>
    <property type="match status" value="2"/>
</dbReference>
<dbReference type="GO" id="GO:0009307">
    <property type="term" value="P:DNA restriction-modification system"/>
    <property type="evidence" value="ECO:0007669"/>
    <property type="project" value="UniProtKB-KW"/>
</dbReference>
<dbReference type="Pfam" id="PF01420">
    <property type="entry name" value="Methylase_S"/>
    <property type="match status" value="2"/>
</dbReference>
<evidence type="ECO:0000256" key="4">
    <source>
        <dbReference type="ARBA" id="ARBA00022679"/>
    </source>
</evidence>
<dbReference type="AlphaFoldDB" id="A0A6C0CBW8"/>
<feature type="domain" description="Type I restriction modification DNA specificity" evidence="10">
    <location>
        <begin position="700"/>
        <end position="850"/>
    </location>
</feature>
<dbReference type="InterPro" id="IPR002052">
    <property type="entry name" value="DNA_methylase_N6_adenine_CS"/>
</dbReference>
<evidence type="ECO:0000256" key="6">
    <source>
        <dbReference type="ARBA" id="ARBA00022747"/>
    </source>
</evidence>
<dbReference type="GO" id="GO:0008170">
    <property type="term" value="F:N-methyltransferase activity"/>
    <property type="evidence" value="ECO:0007669"/>
    <property type="project" value="InterPro"/>
</dbReference>
<evidence type="ECO:0000256" key="1">
    <source>
        <dbReference type="ARBA" id="ARBA00010923"/>
    </source>
</evidence>
<protein>
    <recommendedName>
        <fullName evidence="2">site-specific DNA-methyltransferase (adenine-specific)</fullName>
        <ecNumber evidence="2">2.1.1.72</ecNumber>
    </recommendedName>
</protein>
<evidence type="ECO:0000256" key="7">
    <source>
        <dbReference type="ARBA" id="ARBA00023125"/>
    </source>
</evidence>
<name>A0A6C0CBW8_9ZZZZ</name>
<dbReference type="PRINTS" id="PR00507">
    <property type="entry name" value="N12N6MTFRASE"/>
</dbReference>
<keyword evidence="6" id="KW-0680">Restriction system</keyword>
<evidence type="ECO:0000256" key="2">
    <source>
        <dbReference type="ARBA" id="ARBA00011900"/>
    </source>
</evidence>
<keyword evidence="3" id="KW-0489">Methyltransferase</keyword>
<dbReference type="GO" id="GO:0003677">
    <property type="term" value="F:DNA binding"/>
    <property type="evidence" value="ECO:0007669"/>
    <property type="project" value="UniProtKB-KW"/>
</dbReference>
<proteinExistence type="inferred from homology"/>
<sequence length="902" mass="104249">MSKKMNEDNSNAKAKSERKKPVKKDKVTNETDYSYLRLPDNEILMELDKQANKVKSEDKKNILKMIDKAHNYLYNYENIEGEDALNDIMNFLFIKSIQLIISDKEEIGKIDLLNKKYYEHLYDDKELTKILSYFQDLSNLSKIELDEIRNLNESNDAIRQMGDILKTHELTKQIFTENNFIKARKAPTIQGLLNDVIIPLNITEIEQNEDVIGEIYEHIINGYVKKGSKLGQFFTPRKLMKLILNYKEDKINQIIKKLDKKEKIKFYDSCMGTGGWLVTGYNLFKDKYRDRILLSGGEVKSTTFQYGLMNLILTLKKFPDDVSCESSLTHINNNKHHFVLTNPPFQTDKKFEQIKENFKTDKFTEANKIKLDDIYNLKHNSPQIQFLELNKYKLEENGLCLIILPYGELFFGSSNKDTRKHFMKETNITDIILFPGGVFTHAGVKSCALIFEKDKKGTTAINFIQANKECNTLTKITTVSINDIEKEPCASWHLRDYLKDEYIESLSSKMTNFEWVEFGDISTLEKGKLSSEKIDNDENGNILLITKEVISETSRKIQSIIYYNEGLFIANAFNGNGKCPIRYTEELCVHTNLMSRLVINDKYKNKVSIKYIYYYLNSIKEHIETVYEKGACNKSLDQKNFNRMKIPIPPLDEQSKIIQNIIEIEDTSKDILKGIEGNKKMRRMYMEAMIKGATNKEINKVMKLGQVCKFKNGTALTSSNFIDGEYPVIGSGKKPIGYHSEYNMEENTIICATSGSAGLISKYKTKIWGSDCISIQSNNILILTEKYLYNYLLLIQDSIFKYTKGCGQVHMDAKTLSKFNIPIPSLDYQNKMEERLNYLDKLDEELNKMIQQNEDNIKTAFLNSLDDYGNPNGFNIDKLIDLDTNEEIKEVPKKKTKSKSTI</sequence>
<organism evidence="12">
    <name type="scientific">viral metagenome</name>
    <dbReference type="NCBI Taxonomy" id="1070528"/>
    <lineage>
        <taxon>unclassified sequences</taxon>
        <taxon>metagenomes</taxon>
        <taxon>organismal metagenomes</taxon>
    </lineage>
</organism>
<dbReference type="GO" id="GO:0009007">
    <property type="term" value="F:site-specific DNA-methyltransferase (adenine-specific) activity"/>
    <property type="evidence" value="ECO:0007669"/>
    <property type="project" value="UniProtKB-EC"/>
</dbReference>
<evidence type="ECO:0000259" key="10">
    <source>
        <dbReference type="Pfam" id="PF01420"/>
    </source>
</evidence>
<dbReference type="Gene3D" id="3.40.50.150">
    <property type="entry name" value="Vaccinia Virus protein VP39"/>
    <property type="match status" value="1"/>
</dbReference>
<evidence type="ECO:0000256" key="8">
    <source>
        <dbReference type="ARBA" id="ARBA00047942"/>
    </source>
</evidence>
<accession>A0A6C0CBW8</accession>
<evidence type="ECO:0000256" key="9">
    <source>
        <dbReference type="SAM" id="MobiDB-lite"/>
    </source>
</evidence>
<dbReference type="PANTHER" id="PTHR42933:SF3">
    <property type="entry name" value="TYPE I RESTRICTION ENZYME MJAVIII METHYLASE SUBUNIT"/>
    <property type="match status" value="1"/>
</dbReference>
<reference evidence="12" key="1">
    <citation type="journal article" date="2020" name="Nature">
        <title>Giant virus diversity and host interactions through global metagenomics.</title>
        <authorList>
            <person name="Schulz F."/>
            <person name="Roux S."/>
            <person name="Paez-Espino D."/>
            <person name="Jungbluth S."/>
            <person name="Walsh D.A."/>
            <person name="Denef V.J."/>
            <person name="McMahon K.D."/>
            <person name="Konstantinidis K.T."/>
            <person name="Eloe-Fadrosh E.A."/>
            <person name="Kyrpides N.C."/>
            <person name="Woyke T."/>
        </authorList>
    </citation>
    <scope>NUCLEOTIDE SEQUENCE</scope>
    <source>
        <strain evidence="12">GVMAG-M-3300020523-10</strain>
    </source>
</reference>
<comment type="similarity">
    <text evidence="1">Belongs to the type-I restriction system S methylase family.</text>
</comment>
<dbReference type="InterPro" id="IPR003356">
    <property type="entry name" value="DNA_methylase_A-5"/>
</dbReference>
<keyword evidence="4" id="KW-0808">Transferase</keyword>
<dbReference type="Pfam" id="PF02384">
    <property type="entry name" value="N6_Mtase"/>
    <property type="match status" value="1"/>
</dbReference>
<dbReference type="SUPFAM" id="SSF116734">
    <property type="entry name" value="DNA methylase specificity domain"/>
    <property type="match status" value="2"/>
</dbReference>
<feature type="region of interest" description="Disordered" evidence="9">
    <location>
        <begin position="1"/>
        <end position="28"/>
    </location>
</feature>
<keyword evidence="5" id="KW-0949">S-adenosyl-L-methionine</keyword>
<evidence type="ECO:0000256" key="5">
    <source>
        <dbReference type="ARBA" id="ARBA00022691"/>
    </source>
</evidence>
<evidence type="ECO:0000259" key="11">
    <source>
        <dbReference type="Pfam" id="PF02384"/>
    </source>
</evidence>
<dbReference type="InterPro" id="IPR051537">
    <property type="entry name" value="DNA_Adenine_Mtase"/>
</dbReference>
<dbReference type="EMBL" id="MN739379">
    <property type="protein sequence ID" value="QHT01622.1"/>
    <property type="molecule type" value="Genomic_DNA"/>
</dbReference>
<dbReference type="SUPFAM" id="SSF53335">
    <property type="entry name" value="S-adenosyl-L-methionine-dependent methyltransferases"/>
    <property type="match status" value="1"/>
</dbReference>
<dbReference type="GO" id="GO:0032259">
    <property type="term" value="P:methylation"/>
    <property type="evidence" value="ECO:0007669"/>
    <property type="project" value="UniProtKB-KW"/>
</dbReference>
<dbReference type="InterPro" id="IPR029063">
    <property type="entry name" value="SAM-dependent_MTases_sf"/>
</dbReference>
<dbReference type="InterPro" id="IPR044946">
    <property type="entry name" value="Restrct_endonuc_typeI_TRD_sf"/>
</dbReference>
<evidence type="ECO:0000313" key="12">
    <source>
        <dbReference type="EMBL" id="QHT01622.1"/>
    </source>
</evidence>
<dbReference type="EC" id="2.1.1.72" evidence="2"/>
<dbReference type="InterPro" id="IPR000055">
    <property type="entry name" value="Restrct_endonuc_typeI_TRD"/>
</dbReference>
<comment type="catalytic activity">
    <reaction evidence="8">
        <text>a 2'-deoxyadenosine in DNA + S-adenosyl-L-methionine = an N(6)-methyl-2'-deoxyadenosine in DNA + S-adenosyl-L-homocysteine + H(+)</text>
        <dbReference type="Rhea" id="RHEA:15197"/>
        <dbReference type="Rhea" id="RHEA-COMP:12418"/>
        <dbReference type="Rhea" id="RHEA-COMP:12419"/>
        <dbReference type="ChEBI" id="CHEBI:15378"/>
        <dbReference type="ChEBI" id="CHEBI:57856"/>
        <dbReference type="ChEBI" id="CHEBI:59789"/>
        <dbReference type="ChEBI" id="CHEBI:90615"/>
        <dbReference type="ChEBI" id="CHEBI:90616"/>
        <dbReference type="EC" id="2.1.1.72"/>
    </reaction>
</comment>
<feature type="domain" description="Type I restriction modification DNA specificity" evidence="10">
    <location>
        <begin position="512"/>
        <end position="666"/>
    </location>
</feature>
<dbReference type="PANTHER" id="PTHR42933">
    <property type="entry name" value="SLR6095 PROTEIN"/>
    <property type="match status" value="1"/>
</dbReference>
<keyword evidence="7" id="KW-0238">DNA-binding</keyword>